<dbReference type="AlphaFoldDB" id="A0A9X7IJD9"/>
<sequence length="284" mass="30374">MTDIPPTLPITDVPLGGLPSADKTLLANAPLEVAIIEVKFTSTAVEVPVEVAARVRDALVEAVGIDFPTLQPAMQRAMQINFNADGASWSGDQTTGWQVASSDGQYSATLFPGSVVWQVGDYKRWSLSMRAPLEVLLGAVETDLAPSLVQRIGLRYVDRFVDPSCMALRDWVGKIDGTVLGPLGNPVFGAMVRGAQQQIELALDGRHGALLRHGPIPDQASKTVNYLLDLDVFAHGANAFIVADIVATAERLNRTALSLFQQCVSTDYLKSLQGEADECGEVGS</sequence>
<dbReference type="NCBIfam" id="TIGR04255">
    <property type="entry name" value="sporadTIGR04255"/>
    <property type="match status" value="1"/>
</dbReference>
<reference evidence="1 2" key="1">
    <citation type="submission" date="2018-02" db="EMBL/GenBank/DDBJ databases">
        <title>Draft genome sequence of Mycobacterium virginiense isolated from mud of a swine farm in Japan.</title>
        <authorList>
            <person name="Ohya K."/>
        </authorList>
    </citation>
    <scope>NUCLEOTIDE SEQUENCE [LARGE SCALE GENOMIC DNA]</scope>
    <source>
        <strain evidence="1 2">GF75</strain>
    </source>
</reference>
<gene>
    <name evidence="1" type="ORF">C5U48_20750</name>
</gene>
<accession>A0A9X7IJD9</accession>
<dbReference type="RefSeq" id="WP_105295734.1">
    <property type="nucleotide sequence ID" value="NZ_PUEV01000106.1"/>
</dbReference>
<keyword evidence="2" id="KW-1185">Reference proteome</keyword>
<protein>
    <recommendedName>
        <fullName evidence="3">TIGR04255 family protein</fullName>
    </recommendedName>
</protein>
<dbReference type="EMBL" id="PUEV01000106">
    <property type="protein sequence ID" value="PQM50310.1"/>
    <property type="molecule type" value="Genomic_DNA"/>
</dbReference>
<proteinExistence type="predicted"/>
<evidence type="ECO:0008006" key="3">
    <source>
        <dbReference type="Google" id="ProtNLM"/>
    </source>
</evidence>
<evidence type="ECO:0000313" key="1">
    <source>
        <dbReference type="EMBL" id="PQM50310.1"/>
    </source>
</evidence>
<evidence type="ECO:0000313" key="2">
    <source>
        <dbReference type="Proteomes" id="UP000237911"/>
    </source>
</evidence>
<dbReference type="InterPro" id="IPR026349">
    <property type="entry name" value="CHP04255"/>
</dbReference>
<organism evidence="1 2">
    <name type="scientific">Mycolicibacter virginiensis</name>
    <dbReference type="NCBI Taxonomy" id="1795032"/>
    <lineage>
        <taxon>Bacteria</taxon>
        <taxon>Bacillati</taxon>
        <taxon>Actinomycetota</taxon>
        <taxon>Actinomycetes</taxon>
        <taxon>Mycobacteriales</taxon>
        <taxon>Mycobacteriaceae</taxon>
        <taxon>Mycolicibacter</taxon>
    </lineage>
</organism>
<comment type="caution">
    <text evidence="1">The sequence shown here is derived from an EMBL/GenBank/DDBJ whole genome shotgun (WGS) entry which is preliminary data.</text>
</comment>
<name>A0A9X7IJD9_9MYCO</name>
<dbReference type="Proteomes" id="UP000237911">
    <property type="component" value="Unassembled WGS sequence"/>
</dbReference>